<name>A0ABZ2XLM2_9RHOO</name>
<reference evidence="2 3" key="1">
    <citation type="submission" date="2024-04" db="EMBL/GenBank/DDBJ databases">
        <title>Dissimilatory iodate-reducing microorganisms contribute to the enrichment of iodine in groundwater.</title>
        <authorList>
            <person name="Jiang Z."/>
        </authorList>
    </citation>
    <scope>NUCLEOTIDE SEQUENCE [LARGE SCALE GENOMIC DNA]</scope>
    <source>
        <strain evidence="2 3">NCP973</strain>
    </source>
</reference>
<feature type="domain" description="Putative zinc-finger" evidence="1">
    <location>
        <begin position="4"/>
        <end position="38"/>
    </location>
</feature>
<accession>A0ABZ2XLM2</accession>
<gene>
    <name evidence="2" type="ORF">AADV58_06425</name>
</gene>
<dbReference type="InterPro" id="IPR027383">
    <property type="entry name" value="Znf_put"/>
</dbReference>
<organism evidence="2 3">
    <name type="scientific">Azonexus hydrophilus</name>
    <dbReference type="NCBI Taxonomy" id="418702"/>
    <lineage>
        <taxon>Bacteria</taxon>
        <taxon>Pseudomonadati</taxon>
        <taxon>Pseudomonadota</taxon>
        <taxon>Betaproteobacteria</taxon>
        <taxon>Rhodocyclales</taxon>
        <taxon>Azonexaceae</taxon>
        <taxon>Azonexus</taxon>
    </lineage>
</organism>
<dbReference type="EMBL" id="CP151406">
    <property type="protein sequence ID" value="WZJ22772.1"/>
    <property type="molecule type" value="Genomic_DNA"/>
</dbReference>
<evidence type="ECO:0000313" key="2">
    <source>
        <dbReference type="EMBL" id="WZJ22772.1"/>
    </source>
</evidence>
<dbReference type="Proteomes" id="UP001479520">
    <property type="component" value="Chromosome"/>
</dbReference>
<protein>
    <submittedName>
        <fullName evidence="2">Zf-HC2 domain-containing protein</fullName>
    </submittedName>
</protein>
<keyword evidence="3" id="KW-1185">Reference proteome</keyword>
<sequence>MLNCKDATRRMSEAEDRELGLGERLELGMHLALCKGCRNYQQHLQVLRDACRGYRETMAGENHERSSAEGGESKH</sequence>
<proteinExistence type="predicted"/>
<dbReference type="RefSeq" id="WP_028996150.1">
    <property type="nucleotide sequence ID" value="NZ_CP151406.1"/>
</dbReference>
<evidence type="ECO:0000259" key="1">
    <source>
        <dbReference type="Pfam" id="PF13490"/>
    </source>
</evidence>
<dbReference type="Pfam" id="PF13490">
    <property type="entry name" value="zf-HC2"/>
    <property type="match status" value="1"/>
</dbReference>
<evidence type="ECO:0000313" key="3">
    <source>
        <dbReference type="Proteomes" id="UP001479520"/>
    </source>
</evidence>